<keyword evidence="7" id="KW-1185">Reference proteome</keyword>
<dbReference type="PANTHER" id="PTHR33602:SF1">
    <property type="entry name" value="REGULATORY PROTEIN RECX FAMILY PROTEIN"/>
    <property type="match status" value="1"/>
</dbReference>
<proteinExistence type="inferred from homology"/>
<evidence type="ECO:0000313" key="7">
    <source>
        <dbReference type="Proteomes" id="UP000075320"/>
    </source>
</evidence>
<comment type="subcellular location">
    <subcellularLocation>
        <location evidence="1">Cytoplasm</location>
    </subcellularLocation>
</comment>
<dbReference type="InterPro" id="IPR003783">
    <property type="entry name" value="Regulatory_RecX"/>
</dbReference>
<dbReference type="GO" id="GO:0005737">
    <property type="term" value="C:cytoplasm"/>
    <property type="evidence" value="ECO:0007669"/>
    <property type="project" value="UniProtKB-SubCell"/>
</dbReference>
<feature type="domain" description="RecX third three-helical" evidence="5">
    <location>
        <begin position="108"/>
        <end position="153"/>
    </location>
</feature>
<evidence type="ECO:0000256" key="1">
    <source>
        <dbReference type="ARBA" id="ARBA00004496"/>
    </source>
</evidence>
<gene>
    <name evidence="6" type="ORF">AZI86_09005</name>
</gene>
<sequence>MSDEKDSLKIKQAAARKVMDLIAKRDHSETELRQKLRKAFSHEENREELGEALDEAIDFAKDSGFIGNPDELAERMADTLHRRHKGIHYINNYLREKGLPPVATDRELELEKALHVVKNKYSENYEFSREEKARAGRFLASRGFDSETVRKVLYEKL</sequence>
<comment type="caution">
    <text evidence="6">The sequence shown here is derived from an EMBL/GenBank/DDBJ whole genome shotgun (WGS) entry which is preliminary data.</text>
</comment>
<dbReference type="EMBL" id="LUKE01000001">
    <property type="protein sequence ID" value="KYG67139.1"/>
    <property type="molecule type" value="Genomic_DNA"/>
</dbReference>
<reference evidence="6 7" key="1">
    <citation type="submission" date="2016-03" db="EMBL/GenBank/DDBJ databases">
        <authorList>
            <person name="Ploux O."/>
        </authorList>
    </citation>
    <scope>NUCLEOTIDE SEQUENCE [LARGE SCALE GENOMIC DNA]</scope>
    <source>
        <strain evidence="6 7">R0</strain>
    </source>
</reference>
<keyword evidence="4" id="KW-0963">Cytoplasm</keyword>
<dbReference type="RefSeq" id="WP_061834715.1">
    <property type="nucleotide sequence ID" value="NZ_LUKE01000001.1"/>
</dbReference>
<dbReference type="PANTHER" id="PTHR33602">
    <property type="entry name" value="REGULATORY PROTEIN RECX FAMILY PROTEIN"/>
    <property type="match status" value="1"/>
</dbReference>
<accession>A0A150WS94</accession>
<dbReference type="Gene3D" id="1.10.10.10">
    <property type="entry name" value="Winged helix-like DNA-binding domain superfamily/Winged helix DNA-binding domain"/>
    <property type="match status" value="2"/>
</dbReference>
<dbReference type="AlphaFoldDB" id="A0A150WS94"/>
<organism evidence="6 7">
    <name type="scientific">Bdellovibrio bacteriovorus</name>
    <dbReference type="NCBI Taxonomy" id="959"/>
    <lineage>
        <taxon>Bacteria</taxon>
        <taxon>Pseudomonadati</taxon>
        <taxon>Bdellovibrionota</taxon>
        <taxon>Bdellovibrionia</taxon>
        <taxon>Bdellovibrionales</taxon>
        <taxon>Pseudobdellovibrionaceae</taxon>
        <taxon>Bdellovibrio</taxon>
    </lineage>
</organism>
<dbReference type="Pfam" id="PF21981">
    <property type="entry name" value="RecX_HTH3"/>
    <property type="match status" value="1"/>
</dbReference>
<protein>
    <recommendedName>
        <fullName evidence="3">Regulatory protein RecX</fullName>
    </recommendedName>
</protein>
<dbReference type="GO" id="GO:0006282">
    <property type="term" value="P:regulation of DNA repair"/>
    <property type="evidence" value="ECO:0007669"/>
    <property type="project" value="InterPro"/>
</dbReference>
<name>A0A150WS94_BDEBC</name>
<evidence type="ECO:0000259" key="5">
    <source>
        <dbReference type="Pfam" id="PF21981"/>
    </source>
</evidence>
<dbReference type="Proteomes" id="UP000075320">
    <property type="component" value="Unassembled WGS sequence"/>
</dbReference>
<dbReference type="InterPro" id="IPR053925">
    <property type="entry name" value="RecX_HTH_3rd"/>
</dbReference>
<dbReference type="InterPro" id="IPR036388">
    <property type="entry name" value="WH-like_DNA-bd_sf"/>
</dbReference>
<evidence type="ECO:0000313" key="6">
    <source>
        <dbReference type="EMBL" id="KYG67139.1"/>
    </source>
</evidence>
<comment type="similarity">
    <text evidence="2">Belongs to the RecX family.</text>
</comment>
<evidence type="ECO:0000256" key="2">
    <source>
        <dbReference type="ARBA" id="ARBA00009695"/>
    </source>
</evidence>
<evidence type="ECO:0000256" key="4">
    <source>
        <dbReference type="ARBA" id="ARBA00022490"/>
    </source>
</evidence>
<evidence type="ECO:0000256" key="3">
    <source>
        <dbReference type="ARBA" id="ARBA00018111"/>
    </source>
</evidence>